<reference evidence="2" key="1">
    <citation type="submission" date="2016-11" db="UniProtKB">
        <authorList>
            <consortium name="WormBaseParasite"/>
        </authorList>
    </citation>
    <scope>IDENTIFICATION</scope>
    <source>
        <strain evidence="2">KR3021</strain>
    </source>
</reference>
<dbReference type="Proteomes" id="UP000095286">
    <property type="component" value="Unplaced"/>
</dbReference>
<name>A0AC35U5D1_9BILA</name>
<protein>
    <submittedName>
        <fullName evidence="2">Uncharacterized protein</fullName>
    </submittedName>
</protein>
<organism evidence="1 2">
    <name type="scientific">Rhabditophanes sp. KR3021</name>
    <dbReference type="NCBI Taxonomy" id="114890"/>
    <lineage>
        <taxon>Eukaryota</taxon>
        <taxon>Metazoa</taxon>
        <taxon>Ecdysozoa</taxon>
        <taxon>Nematoda</taxon>
        <taxon>Chromadorea</taxon>
        <taxon>Rhabditida</taxon>
        <taxon>Tylenchina</taxon>
        <taxon>Panagrolaimomorpha</taxon>
        <taxon>Strongyloidoidea</taxon>
        <taxon>Alloionematidae</taxon>
        <taxon>Rhabditophanes</taxon>
    </lineage>
</organism>
<sequence length="554" mass="60909">MCKKHYNGLTSDQFMKKPFNEPILSYHPDNLTERKNLLDALKRMGSETHTVPMLIAGKEVNGPLDRMQVVPSQHAQTLAKYSHATAEQINEAIEGALAVRESWAQKTLKERAEIFLHAADLAAGKYRMDLNAATMLGQGKTIIQAEIDAACELIDFLRFNSYFALGLEKYEPLSTSTVTNSMIYRPMEGFVASIAPFNFTAIAGNLAAAPALAGNVVLLKPSDTAILSNSIIMKIFEEAGVPKGVISFLPSDGPTFGNTVTDSKHLSAINFTGSVPTFVYLWKRVADKLAEGKYISFPKLIGECGGKNFHFVHPSAHLDSVVNGTILSAFEYSGQKCSACSRVYLPASLWEEFKVRFGKIHKQLKLADVRETDTFLSSVIDANAFKRITKYIDIAKDGKDGSEVIFGGNYDDSEGYFIQPTLIKVDSPKSKIFKEEIFGPAVAVYVYEDSQVDSVLRNVKDDTPFGLTGSIFSQDKNFLEKAALVLRDAVGNLYLNDKSTGSIVGQQPFGGSRMSGTNDKAGGPHYFLKWTSPQTIKRTHVPLTTWKTPSMETV</sequence>
<evidence type="ECO:0000313" key="2">
    <source>
        <dbReference type="WBParaSite" id="RSKR_0000774500.1"/>
    </source>
</evidence>
<accession>A0AC35U5D1</accession>
<proteinExistence type="predicted"/>
<dbReference type="WBParaSite" id="RSKR_0000774500.1">
    <property type="protein sequence ID" value="RSKR_0000774500.1"/>
    <property type="gene ID" value="RSKR_0000774500"/>
</dbReference>
<evidence type="ECO:0000313" key="1">
    <source>
        <dbReference type="Proteomes" id="UP000095286"/>
    </source>
</evidence>